<evidence type="ECO:0000256" key="11">
    <source>
        <dbReference type="RuleBase" id="RU000639"/>
    </source>
</evidence>
<dbReference type="GO" id="GO:0051082">
    <property type="term" value="F:unfolded protein binding"/>
    <property type="evidence" value="ECO:0007669"/>
    <property type="project" value="TreeGrafter"/>
</dbReference>
<keyword evidence="16" id="KW-1185">Reference proteome</keyword>
<dbReference type="GO" id="GO:0042803">
    <property type="term" value="F:protein homodimerization activity"/>
    <property type="evidence" value="ECO:0007669"/>
    <property type="project" value="InterPro"/>
</dbReference>
<evidence type="ECO:0000256" key="9">
    <source>
        <dbReference type="ARBA" id="ARBA00076414"/>
    </source>
</evidence>
<dbReference type="NCBIfam" id="NF010760">
    <property type="entry name" value="PRK14163.1"/>
    <property type="match status" value="1"/>
</dbReference>
<comment type="subunit">
    <text evidence="3 10">Homodimer.</text>
</comment>
<dbReference type="GO" id="GO:0005737">
    <property type="term" value="C:cytoplasm"/>
    <property type="evidence" value="ECO:0007669"/>
    <property type="project" value="UniProtKB-SubCell"/>
</dbReference>
<evidence type="ECO:0000256" key="5">
    <source>
        <dbReference type="ARBA" id="ARBA00023016"/>
    </source>
</evidence>
<keyword evidence="5 10" id="KW-0346">Stress response</keyword>
<sequence>MTQDPQGFDKEPEVPDAEAAHPNPDAAPAEPEQPDGGAAQGPGEGAGPGGAGGDAGQPSVEVALTAQLDQTRSALNERTQDLQRLQAEFQNYRRRVERDRVAVKEIAVANLLTELLPVLDDIGRARDHGELVGGFKQVAESLETVAAKMGLMQFGKEGEPFDPTIHEALMHSYSPDVTETTCVQILQPGYRIGDRTIRPARVGVAEPQPGAPAQAAGPSGDEAKPDQPEDGASSTEPENGAGGSGAAGSDEG</sequence>
<evidence type="ECO:0000256" key="2">
    <source>
        <dbReference type="ARBA" id="ARBA00009054"/>
    </source>
</evidence>
<reference evidence="16" key="1">
    <citation type="submission" date="2016-10" db="EMBL/GenBank/DDBJ databases">
        <authorList>
            <person name="Varghese N."/>
            <person name="Submissions S."/>
        </authorList>
    </citation>
    <scope>NUCLEOTIDE SEQUENCE [LARGE SCALE GENOMIC DNA]</scope>
    <source>
        <strain evidence="16">CGMCC 4.7047</strain>
    </source>
</reference>
<accession>A0A1I6SSB4</accession>
<gene>
    <name evidence="10" type="primary">grpE</name>
    <name evidence="15" type="ORF">SAMN05444716_104119</name>
</gene>
<evidence type="ECO:0000256" key="8">
    <source>
        <dbReference type="ARBA" id="ARBA00072274"/>
    </source>
</evidence>
<evidence type="ECO:0000256" key="7">
    <source>
        <dbReference type="ARBA" id="ARBA00053401"/>
    </source>
</evidence>
<dbReference type="Proteomes" id="UP000198873">
    <property type="component" value="Unassembled WGS sequence"/>
</dbReference>
<evidence type="ECO:0000313" key="16">
    <source>
        <dbReference type="Proteomes" id="UP000198873"/>
    </source>
</evidence>
<feature type="region of interest" description="Disordered" evidence="14">
    <location>
        <begin position="1"/>
        <end position="57"/>
    </location>
</feature>
<dbReference type="FunFam" id="3.90.20.20:FF:000010">
    <property type="entry name" value="Protein GrpE"/>
    <property type="match status" value="1"/>
</dbReference>
<evidence type="ECO:0000256" key="6">
    <source>
        <dbReference type="ARBA" id="ARBA00023186"/>
    </source>
</evidence>
<comment type="similarity">
    <text evidence="2 10 12">Belongs to the GrpE family.</text>
</comment>
<feature type="coiled-coil region" evidence="13">
    <location>
        <begin position="68"/>
        <end position="102"/>
    </location>
</feature>
<evidence type="ECO:0000313" key="15">
    <source>
        <dbReference type="EMBL" id="SFS79844.1"/>
    </source>
</evidence>
<dbReference type="PRINTS" id="PR00773">
    <property type="entry name" value="GRPEPROTEIN"/>
</dbReference>
<dbReference type="PROSITE" id="PS01071">
    <property type="entry name" value="GRPE"/>
    <property type="match status" value="1"/>
</dbReference>
<dbReference type="PANTHER" id="PTHR21237:SF23">
    <property type="entry name" value="GRPE PROTEIN HOMOLOG, MITOCHONDRIAL"/>
    <property type="match status" value="1"/>
</dbReference>
<dbReference type="Gene3D" id="3.90.20.20">
    <property type="match status" value="1"/>
</dbReference>
<dbReference type="CDD" id="cd00446">
    <property type="entry name" value="GrpE"/>
    <property type="match status" value="1"/>
</dbReference>
<dbReference type="InterPro" id="IPR013805">
    <property type="entry name" value="GrpE_CC"/>
</dbReference>
<evidence type="ECO:0000256" key="13">
    <source>
        <dbReference type="SAM" id="Coils"/>
    </source>
</evidence>
<comment type="function">
    <text evidence="7 10 11">Participates actively in the response to hyperosmotic and heat shock by preventing the aggregation of stress-denatured proteins, in association with DnaK and GrpE. It is the nucleotide exchange factor for DnaK and may function as a thermosensor. Unfolded proteins bind initially to DnaJ; upon interaction with the DnaJ-bound protein, DnaK hydrolyzes its bound ATP, resulting in the formation of a stable complex. GrpE releases ADP from DnaK; ATP binding to DnaK triggers the release of the substrate protein, thus completing the reaction cycle. Several rounds of ATP-dependent interactions between DnaJ, DnaK and GrpE are required for fully efficient folding.</text>
</comment>
<evidence type="ECO:0000256" key="3">
    <source>
        <dbReference type="ARBA" id="ARBA00011738"/>
    </source>
</evidence>
<dbReference type="FunFam" id="2.30.22.10:FF:000001">
    <property type="entry name" value="Protein GrpE"/>
    <property type="match status" value="1"/>
</dbReference>
<evidence type="ECO:0000256" key="12">
    <source>
        <dbReference type="RuleBase" id="RU004478"/>
    </source>
</evidence>
<feature type="compositionally biased region" description="Low complexity" evidence="14">
    <location>
        <begin position="20"/>
        <end position="37"/>
    </location>
</feature>
<dbReference type="Gene3D" id="2.30.22.10">
    <property type="entry name" value="Head domain of nucleotide exchange factor GrpE"/>
    <property type="match status" value="1"/>
</dbReference>
<dbReference type="SUPFAM" id="SSF58014">
    <property type="entry name" value="Coiled-coil domain of nucleotide exchange factor GrpE"/>
    <property type="match status" value="1"/>
</dbReference>
<keyword evidence="4 10" id="KW-0963">Cytoplasm</keyword>
<dbReference type="GO" id="GO:0000774">
    <property type="term" value="F:adenyl-nucleotide exchange factor activity"/>
    <property type="evidence" value="ECO:0007669"/>
    <property type="project" value="InterPro"/>
</dbReference>
<proteinExistence type="inferred from homology"/>
<keyword evidence="13" id="KW-0175">Coiled coil</keyword>
<dbReference type="Pfam" id="PF01025">
    <property type="entry name" value="GrpE"/>
    <property type="match status" value="1"/>
</dbReference>
<dbReference type="InterPro" id="IPR000740">
    <property type="entry name" value="GrpE"/>
</dbReference>
<dbReference type="RefSeq" id="WP_019432009.1">
    <property type="nucleotide sequence ID" value="NZ_CP054938.1"/>
</dbReference>
<name>A0A1I6SSB4_9ACTN</name>
<dbReference type="PANTHER" id="PTHR21237">
    <property type="entry name" value="GRPE PROTEIN"/>
    <property type="match status" value="1"/>
</dbReference>
<dbReference type="AlphaFoldDB" id="A0A1I6SSB4"/>
<feature type="compositionally biased region" description="Low complexity" evidence="14">
    <location>
        <begin position="207"/>
        <end position="218"/>
    </location>
</feature>
<dbReference type="STRING" id="1176198.SAMN05444716_104119"/>
<evidence type="ECO:0000256" key="14">
    <source>
        <dbReference type="SAM" id="MobiDB-lite"/>
    </source>
</evidence>
<evidence type="ECO:0000256" key="4">
    <source>
        <dbReference type="ARBA" id="ARBA00022490"/>
    </source>
</evidence>
<feature type="region of interest" description="Disordered" evidence="14">
    <location>
        <begin position="204"/>
        <end position="252"/>
    </location>
</feature>
<dbReference type="GO" id="GO:0006457">
    <property type="term" value="P:protein folding"/>
    <property type="evidence" value="ECO:0007669"/>
    <property type="project" value="InterPro"/>
</dbReference>
<dbReference type="EMBL" id="FPAB01000004">
    <property type="protein sequence ID" value="SFS79844.1"/>
    <property type="molecule type" value="Genomic_DNA"/>
</dbReference>
<dbReference type="GO" id="GO:0051087">
    <property type="term" value="F:protein-folding chaperone binding"/>
    <property type="evidence" value="ECO:0007669"/>
    <property type="project" value="InterPro"/>
</dbReference>
<organism evidence="15 16">
    <name type="scientific">Streptomyces harbinensis</name>
    <dbReference type="NCBI Taxonomy" id="1176198"/>
    <lineage>
        <taxon>Bacteria</taxon>
        <taxon>Bacillati</taxon>
        <taxon>Actinomycetota</taxon>
        <taxon>Actinomycetes</taxon>
        <taxon>Kitasatosporales</taxon>
        <taxon>Streptomycetaceae</taxon>
        <taxon>Streptomyces</taxon>
    </lineage>
</organism>
<dbReference type="InterPro" id="IPR009012">
    <property type="entry name" value="GrpE_head"/>
</dbReference>
<keyword evidence="6 10" id="KW-0143">Chaperone</keyword>
<dbReference type="SUPFAM" id="SSF51064">
    <property type="entry name" value="Head domain of nucleotide exchange factor GrpE"/>
    <property type="match status" value="1"/>
</dbReference>
<evidence type="ECO:0000256" key="1">
    <source>
        <dbReference type="ARBA" id="ARBA00004496"/>
    </source>
</evidence>
<feature type="compositionally biased region" description="Gly residues" evidence="14">
    <location>
        <begin position="38"/>
        <end position="55"/>
    </location>
</feature>
<evidence type="ECO:0000256" key="10">
    <source>
        <dbReference type="HAMAP-Rule" id="MF_01151"/>
    </source>
</evidence>
<comment type="subcellular location">
    <subcellularLocation>
        <location evidence="1 10">Cytoplasm</location>
    </subcellularLocation>
</comment>
<protein>
    <recommendedName>
        <fullName evidence="8 10">Protein GrpE</fullName>
    </recommendedName>
    <alternativeName>
        <fullName evidence="9 10">HSP-70 cofactor</fullName>
    </alternativeName>
</protein>
<dbReference type="HAMAP" id="MF_01151">
    <property type="entry name" value="GrpE"/>
    <property type="match status" value="1"/>
</dbReference>